<name>A0A0L6VED7_9BASI</name>
<keyword evidence="1" id="KW-0812">Transmembrane</keyword>
<accession>A0A0L6VED7</accession>
<comment type="caution">
    <text evidence="2">The sequence shown here is derived from an EMBL/GenBank/DDBJ whole genome shotgun (WGS) entry which is preliminary data.</text>
</comment>
<keyword evidence="3" id="KW-1185">Reference proteome</keyword>
<evidence type="ECO:0000313" key="3">
    <source>
        <dbReference type="Proteomes" id="UP000037035"/>
    </source>
</evidence>
<dbReference type="VEuPathDB" id="FungiDB:VP01_1834g1"/>
<feature type="transmembrane region" description="Helical" evidence="1">
    <location>
        <begin position="332"/>
        <end position="351"/>
    </location>
</feature>
<proteinExistence type="predicted"/>
<organism evidence="2 3">
    <name type="scientific">Puccinia sorghi</name>
    <dbReference type="NCBI Taxonomy" id="27349"/>
    <lineage>
        <taxon>Eukaryota</taxon>
        <taxon>Fungi</taxon>
        <taxon>Dikarya</taxon>
        <taxon>Basidiomycota</taxon>
        <taxon>Pucciniomycotina</taxon>
        <taxon>Pucciniomycetes</taxon>
        <taxon>Pucciniales</taxon>
        <taxon>Pucciniaceae</taxon>
        <taxon>Puccinia</taxon>
    </lineage>
</organism>
<dbReference type="EMBL" id="LAVV01006653">
    <property type="protein sequence ID" value="KNZ58912.1"/>
    <property type="molecule type" value="Genomic_DNA"/>
</dbReference>
<reference evidence="2 3" key="1">
    <citation type="submission" date="2015-08" db="EMBL/GenBank/DDBJ databases">
        <title>Next Generation Sequencing and Analysis of the Genome of Puccinia sorghi L Schw, the Causal Agent of Maize Common Rust.</title>
        <authorList>
            <person name="Rochi L."/>
            <person name="Burguener G."/>
            <person name="Darino M."/>
            <person name="Turjanski A."/>
            <person name="Kreff E."/>
            <person name="Dieguez M.J."/>
            <person name="Sacco F."/>
        </authorList>
    </citation>
    <scope>NUCLEOTIDE SEQUENCE [LARGE SCALE GENOMIC DNA]</scope>
    <source>
        <strain evidence="2 3">RO10H11247</strain>
    </source>
</reference>
<keyword evidence="1" id="KW-1133">Transmembrane helix</keyword>
<dbReference type="Proteomes" id="UP000037035">
    <property type="component" value="Unassembled WGS sequence"/>
</dbReference>
<sequence>MIMGVCQSSAPHALPSVLCLRSNPFFNSQLHLSLSPSSVISLRLSQASRSHPLLVKEPVVISSLCPSLLTFAFHANSSYLVFSFESCVVDIFVCSVIVTCHIFILPLSSCPGPLVSSKTLLILTSTQPQLTHFKVKSDDSKGVFILPHHYKNSLLGEHIRITLHLHPLTHNSHNSRSNLMIPSMGFRPIFDNIELKATVSYKSYANLSFAYSKLIWPSHISHNIPNLLNFFSTILQVVEELFPCLFFLHYGHVYFSYGKQIWLPTVNRSLFFFFFFLIILHFIEELCPYGYMVCINLNLFYHHSSSSRHIAFTFDTHTYYSMVKNYYLKQNLLIILTLLLLFVPNLQYLIICKKPQLSLQC</sequence>
<keyword evidence="1" id="KW-0472">Membrane</keyword>
<protein>
    <submittedName>
        <fullName evidence="2">Uncharacterized protein</fullName>
    </submittedName>
</protein>
<evidence type="ECO:0000256" key="1">
    <source>
        <dbReference type="SAM" id="Phobius"/>
    </source>
</evidence>
<gene>
    <name evidence="2" type="ORF">VP01_1834g1</name>
</gene>
<evidence type="ECO:0000313" key="2">
    <source>
        <dbReference type="EMBL" id="KNZ58912.1"/>
    </source>
</evidence>
<feature type="transmembrane region" description="Helical" evidence="1">
    <location>
        <begin position="261"/>
        <end position="283"/>
    </location>
</feature>
<dbReference type="AlphaFoldDB" id="A0A0L6VED7"/>